<evidence type="ECO:0000313" key="1">
    <source>
        <dbReference type="EMBL" id="RNA10526.1"/>
    </source>
</evidence>
<sequence length="73" mass="8684">MARVPSDEQLANLWFEFKLSLLQFKFEILGFKMLDMLLKLFSFREKLSLISKFNEMESTLAALLFVLDRFCKL</sequence>
<reference evidence="1 2" key="1">
    <citation type="journal article" date="2018" name="Sci. Rep.">
        <title>Genomic signatures of local adaptation to the degree of environmental predictability in rotifers.</title>
        <authorList>
            <person name="Franch-Gras L."/>
            <person name="Hahn C."/>
            <person name="Garcia-Roger E.M."/>
            <person name="Carmona M.J."/>
            <person name="Serra M."/>
            <person name="Gomez A."/>
        </authorList>
    </citation>
    <scope>NUCLEOTIDE SEQUENCE [LARGE SCALE GENOMIC DNA]</scope>
    <source>
        <strain evidence="1">HYR1</strain>
    </source>
</reference>
<gene>
    <name evidence="1" type="ORF">BpHYR1_022832</name>
</gene>
<comment type="caution">
    <text evidence="1">The sequence shown here is derived from an EMBL/GenBank/DDBJ whole genome shotgun (WGS) entry which is preliminary data.</text>
</comment>
<keyword evidence="2" id="KW-1185">Reference proteome</keyword>
<dbReference type="EMBL" id="REGN01006168">
    <property type="protein sequence ID" value="RNA10526.1"/>
    <property type="molecule type" value="Genomic_DNA"/>
</dbReference>
<name>A0A3M7QGG0_BRAPC</name>
<evidence type="ECO:0000313" key="2">
    <source>
        <dbReference type="Proteomes" id="UP000276133"/>
    </source>
</evidence>
<proteinExistence type="predicted"/>
<dbReference type="AlphaFoldDB" id="A0A3M7QGG0"/>
<accession>A0A3M7QGG0</accession>
<protein>
    <submittedName>
        <fullName evidence="1">Uncharacterized protein</fullName>
    </submittedName>
</protein>
<organism evidence="1 2">
    <name type="scientific">Brachionus plicatilis</name>
    <name type="common">Marine rotifer</name>
    <name type="synonym">Brachionus muelleri</name>
    <dbReference type="NCBI Taxonomy" id="10195"/>
    <lineage>
        <taxon>Eukaryota</taxon>
        <taxon>Metazoa</taxon>
        <taxon>Spiralia</taxon>
        <taxon>Gnathifera</taxon>
        <taxon>Rotifera</taxon>
        <taxon>Eurotatoria</taxon>
        <taxon>Monogononta</taxon>
        <taxon>Pseudotrocha</taxon>
        <taxon>Ploima</taxon>
        <taxon>Brachionidae</taxon>
        <taxon>Brachionus</taxon>
    </lineage>
</organism>
<dbReference type="Proteomes" id="UP000276133">
    <property type="component" value="Unassembled WGS sequence"/>
</dbReference>